<proteinExistence type="predicted"/>
<feature type="region of interest" description="Disordered" evidence="6">
    <location>
        <begin position="310"/>
        <end position="338"/>
    </location>
</feature>
<organism evidence="9 10">
    <name type="scientific">Nitzschia inconspicua</name>
    <dbReference type="NCBI Taxonomy" id="303405"/>
    <lineage>
        <taxon>Eukaryota</taxon>
        <taxon>Sar</taxon>
        <taxon>Stramenopiles</taxon>
        <taxon>Ochrophyta</taxon>
        <taxon>Bacillariophyta</taxon>
        <taxon>Bacillariophyceae</taxon>
        <taxon>Bacillariophycidae</taxon>
        <taxon>Bacillariales</taxon>
        <taxon>Bacillariaceae</taxon>
        <taxon>Nitzschia</taxon>
    </lineage>
</organism>
<keyword evidence="2" id="KW-0813">Transport</keyword>
<feature type="region of interest" description="Disordered" evidence="6">
    <location>
        <begin position="1"/>
        <end position="21"/>
    </location>
</feature>
<dbReference type="InterPro" id="IPR003439">
    <property type="entry name" value="ABC_transporter-like_ATP-bd"/>
</dbReference>
<comment type="subcellular location">
    <subcellularLocation>
        <location evidence="1">Membrane</location>
        <topology evidence="1">Multi-pass membrane protein</topology>
    </subcellularLocation>
</comment>
<evidence type="ECO:0000256" key="1">
    <source>
        <dbReference type="ARBA" id="ARBA00004141"/>
    </source>
</evidence>
<dbReference type="GO" id="GO:0016887">
    <property type="term" value="F:ATP hydrolysis activity"/>
    <property type="evidence" value="ECO:0007669"/>
    <property type="project" value="InterPro"/>
</dbReference>
<keyword evidence="4 7" id="KW-1133">Transmembrane helix</keyword>
<dbReference type="Proteomes" id="UP000693970">
    <property type="component" value="Unassembled WGS sequence"/>
</dbReference>
<dbReference type="InterPro" id="IPR017871">
    <property type="entry name" value="ABC_transporter-like_CS"/>
</dbReference>
<evidence type="ECO:0000256" key="5">
    <source>
        <dbReference type="ARBA" id="ARBA00023136"/>
    </source>
</evidence>
<keyword evidence="3 7" id="KW-0812">Transmembrane</keyword>
<dbReference type="InterPro" id="IPR043926">
    <property type="entry name" value="ABCG_dom"/>
</dbReference>
<evidence type="ECO:0000256" key="3">
    <source>
        <dbReference type="ARBA" id="ARBA00022692"/>
    </source>
</evidence>
<dbReference type="Pfam" id="PF00005">
    <property type="entry name" value="ABC_tran"/>
    <property type="match status" value="1"/>
</dbReference>
<keyword evidence="5 7" id="KW-0472">Membrane</keyword>
<dbReference type="GO" id="GO:0016020">
    <property type="term" value="C:membrane"/>
    <property type="evidence" value="ECO:0007669"/>
    <property type="project" value="UniProtKB-SubCell"/>
</dbReference>
<dbReference type="AlphaFoldDB" id="A0A9K3L2A7"/>
<dbReference type="PROSITE" id="PS50893">
    <property type="entry name" value="ABC_TRANSPORTER_2"/>
    <property type="match status" value="1"/>
</dbReference>
<dbReference type="SMART" id="SM00382">
    <property type="entry name" value="AAA"/>
    <property type="match status" value="1"/>
</dbReference>
<feature type="transmembrane region" description="Helical" evidence="7">
    <location>
        <begin position="819"/>
        <end position="842"/>
    </location>
</feature>
<evidence type="ECO:0000313" key="9">
    <source>
        <dbReference type="EMBL" id="KAG7353934.1"/>
    </source>
</evidence>
<dbReference type="PANTHER" id="PTHR19241">
    <property type="entry name" value="ATP-BINDING CASSETTE TRANSPORTER"/>
    <property type="match status" value="1"/>
</dbReference>
<evidence type="ECO:0000256" key="2">
    <source>
        <dbReference type="ARBA" id="ARBA00022448"/>
    </source>
</evidence>
<feature type="transmembrane region" description="Helical" evidence="7">
    <location>
        <begin position="712"/>
        <end position="734"/>
    </location>
</feature>
<dbReference type="Pfam" id="PF19055">
    <property type="entry name" value="ABC2_membrane_7"/>
    <property type="match status" value="1"/>
</dbReference>
<feature type="compositionally biased region" description="Basic and acidic residues" evidence="6">
    <location>
        <begin position="171"/>
        <end position="183"/>
    </location>
</feature>
<dbReference type="Pfam" id="PF01061">
    <property type="entry name" value="ABC2_membrane"/>
    <property type="match status" value="1"/>
</dbReference>
<feature type="region of interest" description="Disordered" evidence="6">
    <location>
        <begin position="170"/>
        <end position="190"/>
    </location>
</feature>
<protein>
    <submittedName>
        <fullName evidence="9">ABC-2 type transporter-domain containing protein</fullName>
    </submittedName>
</protein>
<feature type="domain" description="ABC transporter" evidence="8">
    <location>
        <begin position="193"/>
        <end position="477"/>
    </location>
</feature>
<evidence type="ECO:0000256" key="7">
    <source>
        <dbReference type="SAM" id="Phobius"/>
    </source>
</evidence>
<reference evidence="9" key="2">
    <citation type="submission" date="2021-04" db="EMBL/GenBank/DDBJ databases">
        <authorList>
            <person name="Podell S."/>
        </authorList>
    </citation>
    <scope>NUCLEOTIDE SEQUENCE</scope>
    <source>
        <strain evidence="9">Hildebrandi</strain>
    </source>
</reference>
<dbReference type="InterPro" id="IPR013525">
    <property type="entry name" value="ABC2_TM"/>
</dbReference>
<keyword evidence="10" id="KW-1185">Reference proteome</keyword>
<dbReference type="InterPro" id="IPR003593">
    <property type="entry name" value="AAA+_ATPase"/>
</dbReference>
<evidence type="ECO:0000259" key="8">
    <source>
        <dbReference type="PROSITE" id="PS50893"/>
    </source>
</evidence>
<dbReference type="PROSITE" id="PS00211">
    <property type="entry name" value="ABC_TRANSPORTER_1"/>
    <property type="match status" value="1"/>
</dbReference>
<evidence type="ECO:0000256" key="4">
    <source>
        <dbReference type="ARBA" id="ARBA00022989"/>
    </source>
</evidence>
<gene>
    <name evidence="9" type="ORF">IV203_003290</name>
</gene>
<feature type="compositionally biased region" description="Basic and acidic residues" evidence="6">
    <location>
        <begin position="310"/>
        <end position="322"/>
    </location>
</feature>
<dbReference type="EMBL" id="JAGRRH010000016">
    <property type="protein sequence ID" value="KAG7353934.1"/>
    <property type="molecule type" value="Genomic_DNA"/>
</dbReference>
<name>A0A9K3L2A7_9STRA</name>
<evidence type="ECO:0000313" key="10">
    <source>
        <dbReference type="Proteomes" id="UP000693970"/>
    </source>
</evidence>
<accession>A0A9K3L2A7</accession>
<evidence type="ECO:0000256" key="6">
    <source>
        <dbReference type="SAM" id="MobiDB-lite"/>
    </source>
</evidence>
<feature type="transmembrane region" description="Helical" evidence="7">
    <location>
        <begin position="746"/>
        <end position="763"/>
    </location>
</feature>
<reference evidence="9" key="1">
    <citation type="journal article" date="2021" name="Sci. Rep.">
        <title>Diploid genomic architecture of Nitzschia inconspicua, an elite biomass production diatom.</title>
        <authorList>
            <person name="Oliver A."/>
            <person name="Podell S."/>
            <person name="Pinowska A."/>
            <person name="Traller J.C."/>
            <person name="Smith S.R."/>
            <person name="McClure R."/>
            <person name="Beliaev A."/>
            <person name="Bohutskyi P."/>
            <person name="Hill E.A."/>
            <person name="Rabines A."/>
            <person name="Zheng H."/>
            <person name="Allen L.Z."/>
            <person name="Kuo A."/>
            <person name="Grigoriev I.V."/>
            <person name="Allen A.E."/>
            <person name="Hazlebeck D."/>
            <person name="Allen E.E."/>
        </authorList>
    </citation>
    <scope>NUCLEOTIDE SEQUENCE</scope>
    <source>
        <strain evidence="9">Hildebrandi</strain>
    </source>
</reference>
<dbReference type="OrthoDB" id="42642at2759"/>
<dbReference type="GO" id="GO:0005524">
    <property type="term" value="F:ATP binding"/>
    <property type="evidence" value="ECO:0007669"/>
    <property type="project" value="InterPro"/>
</dbReference>
<dbReference type="GO" id="GO:0140359">
    <property type="term" value="F:ABC-type transporter activity"/>
    <property type="evidence" value="ECO:0007669"/>
    <property type="project" value="InterPro"/>
</dbReference>
<sequence length="931" mass="103019">MSGLIGTDDSLTEATTSSVASRAFTPQARRQSLLNDLIDQSRRNFEDIAAAAAISTGTHGTAELLQQIEEGVAVEFGSHRVESGDIVPPGVPPPRILSSTKSMRHSIAQSISMVINQALFDEDRLVQVNMRNFSYFIPMKMDKPTVPTVFNQSVPYAAYEVIRRIHKYVQSKKERKDGSENADHPSPAQWTPTTMEDIVLPYAKRPVLKDINLVLKPGRTYLVLGPPGSGKTSLLKAIADRLPYHGDSKEEGVPNLPHREGRIEYNGVSTTDSQLIVPNLCSFVAQLDNHAPYLTVRETFDFAFQCRTGGKDKTTDPKRDQVPESTVLPGNASGTNPAPDIEGLDAASLTENLTIKGLDLSVCADTFVGNESVRGVSGGQRRRVTIGEMMQGAAPVACADEISTGLDAQVTYDIIQSIVAFTKAAKTTRIVSLLQPGPETFALFDEVILLHEGLVIYAGPISEVVQYFENLGYIQPATMDIADFLVSLPTADGGLFTTHEHYGPQEFHEHFKKSQQMARIEGDLNTSSRFSWVTKPETPNSDSELRRQFNIPKEYTTPYQNSFHRSMMLNFTRFLTLWKRDYGFVIGKMFENIGMAVATGGILFGQAKMPDGISGPPRNEQEAEAYNQLLQAVYGALFMTCLHITLGTMTSAPDEIDGRAIHYKHYDARFYQVFAFVFGRLLSTIPQRTLEIVSFGIPLYWMVGLDPTAGSFFLYLLLLIVFTTGLKMMFSILAHILPKKANVQSVGTFFVLIFTLFGGFIVFPDSIPQFYSWLYWINPFSWALQGLASIEFTSSKYNSIGVWKPALLASRGFQTDRAFIGYTFAYLIPFTFLSTVVLGFVLQKVRIEPERASNKRKKQIAIGDLPEKEAESADLNLPFTPVDLTFKKLVYEVLASTGGDKLRLLNEISGSFRAGRMCALMGSSGAGKVSR</sequence>
<comment type="caution">
    <text evidence="9">The sequence shown here is derived from an EMBL/GenBank/DDBJ whole genome shotgun (WGS) entry which is preliminary data.</text>
</comment>